<feature type="region of interest" description="Disordered" evidence="3">
    <location>
        <begin position="215"/>
        <end position="258"/>
    </location>
</feature>
<evidence type="ECO:0000313" key="4">
    <source>
        <dbReference type="EMBL" id="KAF5481715.1"/>
    </source>
</evidence>
<dbReference type="GO" id="GO:0006950">
    <property type="term" value="P:response to stress"/>
    <property type="evidence" value="ECO:0007669"/>
    <property type="project" value="UniProtKB-ARBA"/>
</dbReference>
<comment type="subcellular location">
    <subcellularLocation>
        <location evidence="1">Nucleus</location>
    </subcellularLocation>
</comment>
<organism evidence="4 5">
    <name type="scientific">Juglans regia</name>
    <name type="common">English walnut</name>
    <dbReference type="NCBI Taxonomy" id="51240"/>
    <lineage>
        <taxon>Eukaryota</taxon>
        <taxon>Viridiplantae</taxon>
        <taxon>Streptophyta</taxon>
        <taxon>Embryophyta</taxon>
        <taxon>Tracheophyta</taxon>
        <taxon>Spermatophyta</taxon>
        <taxon>Magnoliopsida</taxon>
        <taxon>eudicotyledons</taxon>
        <taxon>Gunneridae</taxon>
        <taxon>Pentapetalae</taxon>
        <taxon>rosids</taxon>
        <taxon>fabids</taxon>
        <taxon>Fagales</taxon>
        <taxon>Juglandaceae</taxon>
        <taxon>Juglans</taxon>
    </lineage>
</organism>
<evidence type="ECO:0000256" key="2">
    <source>
        <dbReference type="ARBA" id="ARBA00023242"/>
    </source>
</evidence>
<proteinExistence type="predicted"/>
<reference evidence="4" key="1">
    <citation type="submission" date="2015-10" db="EMBL/GenBank/DDBJ databases">
        <authorList>
            <person name="Martinez-Garcia P.J."/>
            <person name="Crepeau M.W."/>
            <person name="Puiu D."/>
            <person name="Gonzalez-Ibeas D."/>
            <person name="Whalen J."/>
            <person name="Stevens K."/>
            <person name="Paul R."/>
            <person name="Butterfield T."/>
            <person name="Britton M."/>
            <person name="Reagan R."/>
            <person name="Chakraborty S."/>
            <person name="Walawage S.L."/>
            <person name="Vasquez-Gross H.A."/>
            <person name="Cardeno C."/>
            <person name="Famula R."/>
            <person name="Pratt K."/>
            <person name="Kuruganti S."/>
            <person name="Aradhya M.K."/>
            <person name="Leslie C.A."/>
            <person name="Dandekar A.M."/>
            <person name="Salzberg S.L."/>
            <person name="Wegrzyn J.L."/>
            <person name="Langley C.H."/>
            <person name="Neale D.B."/>
        </authorList>
    </citation>
    <scope>NUCLEOTIDE SEQUENCE</scope>
    <source>
        <tissue evidence="4">Leaves</tissue>
    </source>
</reference>
<dbReference type="InterPro" id="IPR051992">
    <property type="entry name" value="OxStress_Response_Reg"/>
</dbReference>
<feature type="region of interest" description="Disordered" evidence="3">
    <location>
        <begin position="110"/>
        <end position="147"/>
    </location>
</feature>
<evidence type="ECO:0000256" key="3">
    <source>
        <dbReference type="SAM" id="MobiDB-lite"/>
    </source>
</evidence>
<keyword evidence="2" id="KW-0539">Nucleus</keyword>
<protein>
    <submittedName>
        <fullName evidence="4">Uncharacterized protein</fullName>
    </submittedName>
</protein>
<dbReference type="EMBL" id="LIHL02000001">
    <property type="protein sequence ID" value="KAF5481715.1"/>
    <property type="molecule type" value="Genomic_DNA"/>
</dbReference>
<feature type="region of interest" description="Disordered" evidence="3">
    <location>
        <begin position="274"/>
        <end position="293"/>
    </location>
</feature>
<feature type="compositionally biased region" description="Polar residues" evidence="3">
    <location>
        <begin position="116"/>
        <end position="126"/>
    </location>
</feature>
<accession>A0A834D978</accession>
<evidence type="ECO:0000256" key="1">
    <source>
        <dbReference type="ARBA" id="ARBA00004123"/>
    </source>
</evidence>
<feature type="compositionally biased region" description="Low complexity" evidence="3">
    <location>
        <begin position="279"/>
        <end position="293"/>
    </location>
</feature>
<dbReference type="GO" id="GO:0005634">
    <property type="term" value="C:nucleus"/>
    <property type="evidence" value="ECO:0007669"/>
    <property type="project" value="UniProtKB-SubCell"/>
</dbReference>
<gene>
    <name evidence="4" type="ORF">F2P56_002347</name>
</gene>
<dbReference type="PANTHER" id="PTHR33172:SF96">
    <property type="entry name" value="PROTEIN OXIDATIVE STRESS 3 LIKE 3"/>
    <property type="match status" value="1"/>
</dbReference>
<dbReference type="Gramene" id="Jr01_25320_p1">
    <property type="protein sequence ID" value="cds.Jr01_25320_p1"/>
    <property type="gene ID" value="Jr01_25320"/>
</dbReference>
<evidence type="ECO:0000313" key="5">
    <source>
        <dbReference type="Proteomes" id="UP000619265"/>
    </source>
</evidence>
<name>A0A834D978_JUGRE</name>
<feature type="compositionally biased region" description="Polar residues" evidence="3">
    <location>
        <begin position="246"/>
        <end position="258"/>
    </location>
</feature>
<dbReference type="Proteomes" id="UP000619265">
    <property type="component" value="Unassembled WGS sequence"/>
</dbReference>
<comment type="caution">
    <text evidence="4">The sequence shown here is derived from an EMBL/GenBank/DDBJ whole genome shotgun (WGS) entry which is preliminary data.</text>
</comment>
<reference evidence="4" key="2">
    <citation type="submission" date="2020-03" db="EMBL/GenBank/DDBJ databases">
        <title>Walnut 2.0.</title>
        <authorList>
            <person name="Marrano A."/>
            <person name="Britton M."/>
            <person name="Zimin A.V."/>
            <person name="Zaini P.A."/>
            <person name="Workman R."/>
            <person name="Puiu D."/>
            <person name="Bianco L."/>
            <person name="Allen B.J."/>
            <person name="Troggio M."/>
            <person name="Leslie C.A."/>
            <person name="Timp W."/>
            <person name="Dendekar A."/>
            <person name="Salzberg S.L."/>
            <person name="Neale D.B."/>
        </authorList>
    </citation>
    <scope>NUCLEOTIDE SEQUENCE</scope>
    <source>
        <tissue evidence="4">Leaves</tissue>
    </source>
</reference>
<feature type="non-terminal residue" evidence="4">
    <location>
        <position position="1"/>
    </location>
</feature>
<dbReference type="AlphaFoldDB" id="A0A834D978"/>
<dbReference type="PANTHER" id="PTHR33172">
    <property type="entry name" value="OS08G0516900 PROTEIN"/>
    <property type="match status" value="1"/>
</dbReference>
<sequence>LCLKFVLTKSVIKSFSVSLSFHQWRKFRQPMCRSFTFDPRRDYHLSPTHCFFCVLFSIPHTDTDTDTDTDTPVLLFETMSITIERSEYIHGGGAPYIQIYDSTPFPVEDRGGDMDSCSSSSIGRNTESSSNGGDESEGESEVQSSYKGPLDTMDALEEVLPVKRGISNFYSGKSKSFTSLADVSSAISIKDLEKAENPYARKRKNLLALSNFLDKNHTHPMKNNGSGISKRVTHSSRSTFPMGVTMTGSGSNVKSEDSNTFSASPSFCLPPLHPHGKKSPCSSSSPPSPRLNSPWRSFSLSDLQCVAEATPNITDLAICSGGMDNELH</sequence>